<keyword evidence="1" id="KW-0413">Isomerase</keyword>
<dbReference type="InterPro" id="IPR003331">
    <property type="entry name" value="UDP_GlcNAc_Epimerase_2_dom"/>
</dbReference>
<dbReference type="CDD" id="cd03786">
    <property type="entry name" value="GTB_UDP-GlcNAc_2-Epimerase"/>
    <property type="match status" value="1"/>
</dbReference>
<organism evidence="3 4">
    <name type="scientific">Puia dinghuensis</name>
    <dbReference type="NCBI Taxonomy" id="1792502"/>
    <lineage>
        <taxon>Bacteria</taxon>
        <taxon>Pseudomonadati</taxon>
        <taxon>Bacteroidota</taxon>
        <taxon>Chitinophagia</taxon>
        <taxon>Chitinophagales</taxon>
        <taxon>Chitinophagaceae</taxon>
        <taxon>Puia</taxon>
    </lineage>
</organism>
<dbReference type="InterPro" id="IPR029767">
    <property type="entry name" value="WecB-like"/>
</dbReference>
<dbReference type="RefSeq" id="WP_188934042.1">
    <property type="nucleotide sequence ID" value="NZ_BMJC01000004.1"/>
</dbReference>
<feature type="domain" description="UDP-N-acetylglucosamine 2-epimerase" evidence="2">
    <location>
        <begin position="27"/>
        <end position="363"/>
    </location>
</feature>
<reference evidence="3" key="2">
    <citation type="submission" date="2020-09" db="EMBL/GenBank/DDBJ databases">
        <authorList>
            <person name="Sun Q."/>
            <person name="Zhou Y."/>
        </authorList>
    </citation>
    <scope>NUCLEOTIDE SEQUENCE</scope>
    <source>
        <strain evidence="3">CGMCC 1.15448</strain>
    </source>
</reference>
<reference evidence="3" key="1">
    <citation type="journal article" date="2014" name="Int. J. Syst. Evol. Microbiol.">
        <title>Complete genome sequence of Corynebacterium casei LMG S-19264T (=DSM 44701T), isolated from a smear-ripened cheese.</title>
        <authorList>
            <consortium name="US DOE Joint Genome Institute (JGI-PGF)"/>
            <person name="Walter F."/>
            <person name="Albersmeier A."/>
            <person name="Kalinowski J."/>
            <person name="Ruckert C."/>
        </authorList>
    </citation>
    <scope>NUCLEOTIDE SEQUENCE</scope>
    <source>
        <strain evidence="3">CGMCC 1.15448</strain>
    </source>
</reference>
<dbReference type="PANTHER" id="PTHR43174">
    <property type="entry name" value="UDP-N-ACETYLGLUCOSAMINE 2-EPIMERASE"/>
    <property type="match status" value="1"/>
</dbReference>
<dbReference type="Gene3D" id="3.40.50.2000">
    <property type="entry name" value="Glycogen Phosphorylase B"/>
    <property type="match status" value="2"/>
</dbReference>
<comment type="similarity">
    <text evidence="1">Belongs to the UDP-N-acetylglucosamine 2-epimerase family.</text>
</comment>
<proteinExistence type="inferred from homology"/>
<evidence type="ECO:0000259" key="2">
    <source>
        <dbReference type="Pfam" id="PF02350"/>
    </source>
</evidence>
<dbReference type="SUPFAM" id="SSF53756">
    <property type="entry name" value="UDP-Glycosyltransferase/glycogen phosphorylase"/>
    <property type="match status" value="1"/>
</dbReference>
<name>A0A8J2UF71_9BACT</name>
<dbReference type="AlphaFoldDB" id="A0A8J2UF71"/>
<dbReference type="Proteomes" id="UP000607559">
    <property type="component" value="Unassembled WGS sequence"/>
</dbReference>
<keyword evidence="4" id="KW-1185">Reference proteome</keyword>
<sequence length="374" mass="42761">MMKLLLIAGTRPNFIKLAPLYHRIKNEAPDIRPYICHTGQHFDFNMSDIFWQNLELPSPDFQLNIKGDGVVDTIGKTILGINEIIRKEAFNLVVVFGDVNATAAGAIVGSQSRIPVMHVEAGLRSFDRDMPEEINRVITDHISDYLMVSEPSGIKNLEHEGFPRNKVFMVGNIMIECLLRTRPHWESIPLKGDILSFYEKKPVVATFHRPENVDNPTTLHRMADILQSYSKTQPVVFPVHPRTKARLEQHGLFQRLVDDHNILITQPMSYFEFLRLVSNASLVITDSGGVQEETSFLRIPCVTFRKNTERPVTVELGTNKMMSIFEENYLEKIEEHIAGLRQSPRKDIPLWDDSVSRRILDTIRQAVILQPKTV</sequence>
<evidence type="ECO:0000313" key="4">
    <source>
        <dbReference type="Proteomes" id="UP000607559"/>
    </source>
</evidence>
<dbReference type="Pfam" id="PF02350">
    <property type="entry name" value="Epimerase_2"/>
    <property type="match status" value="1"/>
</dbReference>
<dbReference type="EMBL" id="BMJC01000004">
    <property type="protein sequence ID" value="GGB08504.1"/>
    <property type="molecule type" value="Genomic_DNA"/>
</dbReference>
<evidence type="ECO:0000313" key="3">
    <source>
        <dbReference type="EMBL" id="GGB08504.1"/>
    </source>
</evidence>
<dbReference type="PANTHER" id="PTHR43174:SF1">
    <property type="entry name" value="UDP-N-ACETYLGLUCOSAMINE 2-EPIMERASE"/>
    <property type="match status" value="1"/>
</dbReference>
<dbReference type="NCBIfam" id="TIGR00236">
    <property type="entry name" value="wecB"/>
    <property type="match status" value="1"/>
</dbReference>
<comment type="caution">
    <text evidence="3">The sequence shown here is derived from an EMBL/GenBank/DDBJ whole genome shotgun (WGS) entry which is preliminary data.</text>
</comment>
<evidence type="ECO:0000256" key="1">
    <source>
        <dbReference type="RuleBase" id="RU003513"/>
    </source>
</evidence>
<dbReference type="GO" id="GO:0016853">
    <property type="term" value="F:isomerase activity"/>
    <property type="evidence" value="ECO:0007669"/>
    <property type="project" value="UniProtKB-KW"/>
</dbReference>
<accession>A0A8J2UF71</accession>
<protein>
    <submittedName>
        <fullName evidence="3">UDP-N-acetylglucosamine 2-epimerase (Non-hydrolyzing)</fullName>
    </submittedName>
</protein>
<gene>
    <name evidence="3" type="ORF">GCM10011511_34970</name>
</gene>